<gene>
    <name evidence="1" type="ORF">SAMN05421747_102265</name>
</gene>
<dbReference type="RefSeq" id="WP_090971496.1">
    <property type="nucleotide sequence ID" value="NZ_FOLL01000002.1"/>
</dbReference>
<name>A0A1I1FC34_9SPHI</name>
<accession>A0A1I1FC34</accession>
<evidence type="ECO:0000313" key="1">
    <source>
        <dbReference type="EMBL" id="SFB94713.1"/>
    </source>
</evidence>
<reference evidence="1 2" key="1">
    <citation type="submission" date="2016-10" db="EMBL/GenBank/DDBJ databases">
        <authorList>
            <person name="de Groot N.N."/>
        </authorList>
    </citation>
    <scope>NUCLEOTIDE SEQUENCE [LARGE SCALE GENOMIC DNA]</scope>
    <source>
        <strain evidence="1 2">DSM 22900</strain>
    </source>
</reference>
<evidence type="ECO:0008006" key="3">
    <source>
        <dbReference type="Google" id="ProtNLM"/>
    </source>
</evidence>
<dbReference type="AlphaFoldDB" id="A0A1I1FC34"/>
<sequence length="227" mass="26779">MNFLSHYYFERYSHDPELVLGSVLPDLIRNADRSVNILPQKYEDRFGNNPKMQSIYRGWARHTETDRYFHNSDFFYTHTHELKILLAPTVEGTEIRPSFLSHIGLELLLDHLLLHNNCIHEADFYEYLAMADRDTVHRFLSLCAVKDTAFFFDYFDNFLKARYVGEYRDHRNLVTAMINICRRLWDVSPVQTKQEQMVAAIADYAAALDGHFRGIFDDIRAQLLLLH</sequence>
<dbReference type="Proteomes" id="UP000199577">
    <property type="component" value="Unassembled WGS sequence"/>
</dbReference>
<dbReference type="OrthoDB" id="790170at2"/>
<keyword evidence="2" id="KW-1185">Reference proteome</keyword>
<organism evidence="1 2">
    <name type="scientific">Parapedobacter composti</name>
    <dbReference type="NCBI Taxonomy" id="623281"/>
    <lineage>
        <taxon>Bacteria</taxon>
        <taxon>Pseudomonadati</taxon>
        <taxon>Bacteroidota</taxon>
        <taxon>Sphingobacteriia</taxon>
        <taxon>Sphingobacteriales</taxon>
        <taxon>Sphingobacteriaceae</taxon>
        <taxon>Parapedobacter</taxon>
    </lineage>
</organism>
<evidence type="ECO:0000313" key="2">
    <source>
        <dbReference type="Proteomes" id="UP000199577"/>
    </source>
</evidence>
<dbReference type="EMBL" id="FOLL01000002">
    <property type="protein sequence ID" value="SFB94713.1"/>
    <property type="molecule type" value="Genomic_DNA"/>
</dbReference>
<protein>
    <recommendedName>
        <fullName evidence="3">Acyl carrier protein phosphodiesterase</fullName>
    </recommendedName>
</protein>
<proteinExistence type="predicted"/>
<dbReference type="STRING" id="623281.SAMN05421747_102265"/>